<dbReference type="Pfam" id="PF14300">
    <property type="entry name" value="DMP19"/>
    <property type="match status" value="1"/>
</dbReference>
<dbReference type="AlphaFoldDB" id="A0A2S8GLP5"/>
<reference evidence="2 3" key="1">
    <citation type="submission" date="2018-02" db="EMBL/GenBank/DDBJ databases">
        <title>Comparative genomes isolates from brazilian mangrove.</title>
        <authorList>
            <person name="Araujo J.E."/>
            <person name="Taketani R.G."/>
            <person name="Silva M.C.P."/>
            <person name="Loureco M.V."/>
            <person name="Andreote F.D."/>
        </authorList>
    </citation>
    <scope>NUCLEOTIDE SEQUENCE [LARGE SCALE GENOMIC DNA]</scope>
    <source>
        <strain evidence="2 3">Nap-Phe MGV</strain>
    </source>
</reference>
<evidence type="ECO:0000259" key="1">
    <source>
        <dbReference type="Pfam" id="PF14300"/>
    </source>
</evidence>
<feature type="domain" description="DNA mimic protein DMP19 C-terminal" evidence="1">
    <location>
        <begin position="165"/>
        <end position="268"/>
    </location>
</feature>
<name>A0A2S8GLP5_9BACT</name>
<dbReference type="EMBL" id="PUHZ01000015">
    <property type="protein sequence ID" value="PQO45352.1"/>
    <property type="molecule type" value="Genomic_DNA"/>
</dbReference>
<dbReference type="Proteomes" id="UP000237819">
    <property type="component" value="Unassembled WGS sequence"/>
</dbReference>
<dbReference type="InterPro" id="IPR025402">
    <property type="entry name" value="DMP19_C"/>
</dbReference>
<dbReference type="Gene3D" id="1.20.1420.60">
    <property type="match status" value="1"/>
</dbReference>
<accession>A0A2S8GLP5</accession>
<protein>
    <recommendedName>
        <fullName evidence="1">DNA mimic protein DMP19 C-terminal domain-containing protein</fullName>
    </recommendedName>
</protein>
<sequence>MERAVMEERLSPEIRSGIVGDLEKVVLSDREVKKAAQLLSRIDPKQAETFLLSDRVMDTESGSLHEVLGVIGEFDFPIPREKVKSLVATYAGREMEYPNTYALGESLELLGKFQNREDEELLLEYADHDEDRVSDGAAAGLLAFHGLEDFQECMWEQEEAGGWESLNHQQQLYLAVFLLNAEVNNGGHSQYFFNSTGDSWPLALEGLQTMGFRKRLQIFEGVLELFGDQKPLTDRDKRLDQLAKVFRQNEDAFDAFDSQYYAAEESFDVYSMRFVIQNADKFSERPADTP</sequence>
<organism evidence="2 3">
    <name type="scientific">Blastopirellula marina</name>
    <dbReference type="NCBI Taxonomy" id="124"/>
    <lineage>
        <taxon>Bacteria</taxon>
        <taxon>Pseudomonadati</taxon>
        <taxon>Planctomycetota</taxon>
        <taxon>Planctomycetia</taxon>
        <taxon>Pirellulales</taxon>
        <taxon>Pirellulaceae</taxon>
        <taxon>Blastopirellula</taxon>
    </lineage>
</organism>
<comment type="caution">
    <text evidence="2">The sequence shown here is derived from an EMBL/GenBank/DDBJ whole genome shotgun (WGS) entry which is preliminary data.</text>
</comment>
<proteinExistence type="predicted"/>
<evidence type="ECO:0000313" key="3">
    <source>
        <dbReference type="Proteomes" id="UP000237819"/>
    </source>
</evidence>
<evidence type="ECO:0000313" key="2">
    <source>
        <dbReference type="EMBL" id="PQO45352.1"/>
    </source>
</evidence>
<gene>
    <name evidence="2" type="ORF">C5Y93_15325</name>
</gene>